<dbReference type="EMBL" id="CAJEWE010000010">
    <property type="protein sequence ID" value="CAD2077273.1"/>
    <property type="molecule type" value="Genomic_DNA"/>
</dbReference>
<accession>A0A6V7RJ98</accession>
<comment type="similarity">
    <text evidence="3">Belongs to the ScpA family.</text>
</comment>
<evidence type="ECO:0000313" key="4">
    <source>
        <dbReference type="EMBL" id="CAD2077273.1"/>
    </source>
</evidence>
<comment type="subunit">
    <text evidence="3">Component of a cohesin-like complex composed of ScpA, ScpB and the Smc homodimer, in which ScpA and ScpB bind to the head domain of Smc. The presence of the three proteins is required for the association of the complex with DNA.</text>
</comment>
<reference evidence="4 5" key="1">
    <citation type="submission" date="2020-07" db="EMBL/GenBank/DDBJ databases">
        <authorList>
            <person name="Criscuolo A."/>
        </authorList>
    </citation>
    <scope>NUCLEOTIDE SEQUENCE [LARGE SCALE GENOMIC DNA]</scope>
    <source>
        <strain evidence="5">CIP 111030</strain>
    </source>
</reference>
<protein>
    <recommendedName>
        <fullName evidence="2 3">Segregation and condensation protein A</fullName>
    </recommendedName>
</protein>
<dbReference type="InterPro" id="IPR003768">
    <property type="entry name" value="ScpA"/>
</dbReference>
<dbReference type="Proteomes" id="UP000521032">
    <property type="component" value="Unassembled WGS sequence"/>
</dbReference>
<comment type="subcellular location">
    <subcellularLocation>
        <location evidence="3">Cytoplasm</location>
    </subcellularLocation>
    <text evidence="3">Associated with two foci at the outer edges of the nucleoid region in young cells, and at four foci within both cell halves in older cells.</text>
</comment>
<name>A0A6V7RJ98_9BACL</name>
<dbReference type="RefSeq" id="WP_186087865.1">
    <property type="nucleotide sequence ID" value="NZ_BMDB01000001.1"/>
</dbReference>
<dbReference type="PANTHER" id="PTHR33969:SF2">
    <property type="entry name" value="SEGREGATION AND CONDENSATION PROTEIN A"/>
    <property type="match status" value="1"/>
</dbReference>
<evidence type="ECO:0000256" key="2">
    <source>
        <dbReference type="ARBA" id="ARBA00044777"/>
    </source>
</evidence>
<dbReference type="Pfam" id="PF02616">
    <property type="entry name" value="SMC_ScpA"/>
    <property type="match status" value="1"/>
</dbReference>
<comment type="caution">
    <text evidence="4">The sequence shown here is derived from an EMBL/GenBank/DDBJ whole genome shotgun (WGS) entry which is preliminary data.</text>
</comment>
<keyword evidence="3" id="KW-0963">Cytoplasm</keyword>
<gene>
    <name evidence="3 4" type="primary">scpA</name>
    <name evidence="4" type="ORF">JEOSCH030_01263</name>
</gene>
<dbReference type="PANTHER" id="PTHR33969">
    <property type="entry name" value="SEGREGATION AND CONDENSATION PROTEIN A"/>
    <property type="match status" value="1"/>
</dbReference>
<dbReference type="HAMAP" id="MF_01805">
    <property type="entry name" value="ScpA"/>
    <property type="match status" value="1"/>
</dbReference>
<dbReference type="GO" id="GO:0005737">
    <property type="term" value="C:cytoplasm"/>
    <property type="evidence" value="ECO:0007669"/>
    <property type="project" value="UniProtKB-SubCell"/>
</dbReference>
<evidence type="ECO:0000256" key="3">
    <source>
        <dbReference type="HAMAP-Rule" id="MF_01805"/>
    </source>
</evidence>
<keyword evidence="1 3" id="KW-0159">Chromosome partition</keyword>
<comment type="function">
    <text evidence="3">Participates in chromosomal partition during cell division. May act via the formation of a condensin-like complex containing Smc and ScpB that pull DNA away from mid-cell into both cell halves.</text>
</comment>
<keyword evidence="5" id="KW-1185">Reference proteome</keyword>
<dbReference type="AlphaFoldDB" id="A0A6V7RJ98"/>
<dbReference type="Gene3D" id="6.10.250.2410">
    <property type="match status" value="1"/>
</dbReference>
<evidence type="ECO:0000313" key="5">
    <source>
        <dbReference type="Proteomes" id="UP000521032"/>
    </source>
</evidence>
<proteinExistence type="inferred from homology"/>
<dbReference type="GO" id="GO:0006260">
    <property type="term" value="P:DNA replication"/>
    <property type="evidence" value="ECO:0007669"/>
    <property type="project" value="UniProtKB-UniRule"/>
</dbReference>
<organism evidence="4 5">
    <name type="scientific">Phocicoccus schoeneichii</name>
    <dbReference type="NCBI Taxonomy" id="1812261"/>
    <lineage>
        <taxon>Bacteria</taxon>
        <taxon>Bacillati</taxon>
        <taxon>Bacillota</taxon>
        <taxon>Bacilli</taxon>
        <taxon>Bacillales</taxon>
        <taxon>Salinicoccaceae</taxon>
        <taxon>Phocicoccus</taxon>
    </lineage>
</organism>
<dbReference type="GO" id="GO:0051301">
    <property type="term" value="P:cell division"/>
    <property type="evidence" value="ECO:0007669"/>
    <property type="project" value="UniProtKB-KW"/>
</dbReference>
<keyword evidence="3" id="KW-0132">Cell division</keyword>
<sequence length="236" mass="28241">MKQYTVELDVFQGPLDLLLHLIKELEIDINDIQMSLLTEQYLNYIHKMKEFELNIASEYLVMASELLRIKSKMLLPEPVIEEEYEDPRGELVSQLLEYQNYKFYADNLKSIKETADEKFLKAPHVFEERDTDETLVIHLNELLEAYEKLKMRVHVEEDVHVYVEKEPFTDQDARKFLETKFKTKKTLSITELFQFNEPINQVVQVFITLLDLVRLNRFRIDIHSQTDFYIKEIKES</sequence>
<dbReference type="GO" id="GO:0007059">
    <property type="term" value="P:chromosome segregation"/>
    <property type="evidence" value="ECO:0007669"/>
    <property type="project" value="UniProtKB-UniRule"/>
</dbReference>
<keyword evidence="3" id="KW-0131">Cell cycle</keyword>
<evidence type="ECO:0000256" key="1">
    <source>
        <dbReference type="ARBA" id="ARBA00022829"/>
    </source>
</evidence>